<evidence type="ECO:0000313" key="2">
    <source>
        <dbReference type="Proteomes" id="UP000030649"/>
    </source>
</evidence>
<dbReference type="AlphaFoldDB" id="U1N6Q9"/>
<accession>U1N6Q9</accession>
<gene>
    <name evidence="1" type="ORF">J07HQW1_02376</name>
</gene>
<dbReference type="Proteomes" id="UP000030649">
    <property type="component" value="Unassembled WGS sequence"/>
</dbReference>
<organism evidence="1 2">
    <name type="scientific">Haloquadratum walsbyi J07HQW1</name>
    <dbReference type="NCBI Taxonomy" id="1238424"/>
    <lineage>
        <taxon>Archaea</taxon>
        <taxon>Methanobacteriati</taxon>
        <taxon>Methanobacteriota</taxon>
        <taxon>Stenosarchaea group</taxon>
        <taxon>Halobacteria</taxon>
        <taxon>Halobacteriales</taxon>
        <taxon>Haloferacaceae</taxon>
        <taxon>Haloquadratum</taxon>
    </lineage>
</organism>
<reference evidence="1 2" key="1">
    <citation type="journal article" date="2013" name="PLoS ONE">
        <title>Assembly-driven community genomics of a hypersaline microbial ecosystem.</title>
        <authorList>
            <person name="Podell S."/>
            <person name="Ugalde J.A."/>
            <person name="Narasingarao P."/>
            <person name="Banfield J.F."/>
            <person name="Heidelberg K.B."/>
            <person name="Allen E.E."/>
        </authorList>
    </citation>
    <scope>NUCLEOTIDE SEQUENCE [LARGE SCALE GENOMIC DNA]</scope>
    <source>
        <strain evidence="2">J07HQW1</strain>
    </source>
</reference>
<proteinExistence type="predicted"/>
<dbReference type="EMBL" id="KE356560">
    <property type="protein sequence ID" value="ERG92340.1"/>
    <property type="molecule type" value="Genomic_DNA"/>
</dbReference>
<dbReference type="HOGENOM" id="CLU_3210699_0_0_2"/>
<evidence type="ECO:0000313" key="1">
    <source>
        <dbReference type="EMBL" id="ERG92340.1"/>
    </source>
</evidence>
<sequence length="44" mass="5296">MNPTLPHITHYAIARLDMSQLNPNIYDRVLYTQLLKRFEMLKVH</sequence>
<name>U1N6Q9_9EURY</name>
<protein>
    <submittedName>
        <fullName evidence="1">Uncharacterized protein</fullName>
    </submittedName>
</protein>